<keyword evidence="3" id="KW-1185">Reference proteome</keyword>
<evidence type="ECO:0000313" key="2">
    <source>
        <dbReference type="EMBL" id="MDQ0464951.1"/>
    </source>
</evidence>
<keyword evidence="1" id="KW-1133">Transmembrane helix</keyword>
<evidence type="ECO:0000313" key="3">
    <source>
        <dbReference type="Proteomes" id="UP001228905"/>
    </source>
</evidence>
<keyword evidence="1" id="KW-0472">Membrane</keyword>
<gene>
    <name evidence="2" type="ORF">QO010_002735</name>
</gene>
<comment type="caution">
    <text evidence="2">The sequence shown here is derived from an EMBL/GenBank/DDBJ whole genome shotgun (WGS) entry which is preliminary data.</text>
</comment>
<proteinExistence type="predicted"/>
<dbReference type="RefSeq" id="WP_307349978.1">
    <property type="nucleotide sequence ID" value="NZ_JAUSVS010000005.1"/>
</dbReference>
<name>A0ABU0ISG3_9CAUL</name>
<feature type="transmembrane region" description="Helical" evidence="1">
    <location>
        <begin position="65"/>
        <end position="84"/>
    </location>
</feature>
<keyword evidence="1" id="KW-0812">Transmembrane</keyword>
<sequence>MSDDKHPDEPDERPSNLELDDRLKIVERLVKLFQFERLAYLASTVISVIILLVCVAIMLSRRENQNIGVLAGIFGSAGLITYSLSRLLRMWDQAIRILVGEMEPKP</sequence>
<dbReference type="EMBL" id="JAUSVS010000005">
    <property type="protein sequence ID" value="MDQ0464951.1"/>
    <property type="molecule type" value="Genomic_DNA"/>
</dbReference>
<accession>A0ABU0ISG3</accession>
<feature type="transmembrane region" description="Helical" evidence="1">
    <location>
        <begin position="38"/>
        <end position="59"/>
    </location>
</feature>
<organism evidence="2 3">
    <name type="scientific">Caulobacter ginsengisoli</name>
    <dbReference type="NCBI Taxonomy" id="400775"/>
    <lineage>
        <taxon>Bacteria</taxon>
        <taxon>Pseudomonadati</taxon>
        <taxon>Pseudomonadota</taxon>
        <taxon>Alphaproteobacteria</taxon>
        <taxon>Caulobacterales</taxon>
        <taxon>Caulobacteraceae</taxon>
        <taxon>Caulobacter</taxon>
    </lineage>
</organism>
<protein>
    <submittedName>
        <fullName evidence="2">Uncharacterized protein</fullName>
    </submittedName>
</protein>
<dbReference type="Proteomes" id="UP001228905">
    <property type="component" value="Unassembled WGS sequence"/>
</dbReference>
<evidence type="ECO:0000256" key="1">
    <source>
        <dbReference type="SAM" id="Phobius"/>
    </source>
</evidence>
<reference evidence="2 3" key="1">
    <citation type="submission" date="2023-07" db="EMBL/GenBank/DDBJ databases">
        <title>Genomic Encyclopedia of Type Strains, Phase IV (KMG-IV): sequencing the most valuable type-strain genomes for metagenomic binning, comparative biology and taxonomic classification.</title>
        <authorList>
            <person name="Goeker M."/>
        </authorList>
    </citation>
    <scope>NUCLEOTIDE SEQUENCE [LARGE SCALE GENOMIC DNA]</scope>
    <source>
        <strain evidence="2 3">DSM 18695</strain>
    </source>
</reference>